<dbReference type="OrthoDB" id="2922289at2759"/>
<gene>
    <name evidence="1" type="ORF">TRUGW13939_05843</name>
</gene>
<evidence type="ECO:0000313" key="2">
    <source>
        <dbReference type="Proteomes" id="UP000509510"/>
    </source>
</evidence>
<keyword evidence="2" id="KW-1185">Reference proteome</keyword>
<dbReference type="GeneID" id="55993340"/>
<accession>A0A7H8QY58</accession>
<evidence type="ECO:0000313" key="1">
    <source>
        <dbReference type="EMBL" id="QKX58716.1"/>
    </source>
</evidence>
<dbReference type="RefSeq" id="XP_035344894.1">
    <property type="nucleotide sequence ID" value="XM_035489001.1"/>
</dbReference>
<dbReference type="Proteomes" id="UP000509510">
    <property type="component" value="Chromosome III"/>
</dbReference>
<dbReference type="PANTHER" id="PTHR40788:SF2">
    <property type="entry name" value="CLR5 DOMAIN-CONTAINING PROTEIN"/>
    <property type="match status" value="1"/>
</dbReference>
<proteinExistence type="predicted"/>
<sequence length="846" mass="96555">MEPRPDHQFDSFKPSAAVRDAPRLDLDSIDWNDPASFAKIILGDRPIPELKSPADVRREATARSDKIFTSFETLHEILKRHEATIWKRWSKKTRQQRLKILLNAWPNMPAVHRPDFDAFRKESRRDRHQGTKYRESFMWPYINQEDLLNTKALPLLLNARGRHHPSHFAAADVDAMHLGLVTEAIMHIYLNEHVMVLNGVTENTREYGKLVAWTEHPDAFDWMHKLTQFLPGEGLSILEAQERLSDFLVQCCLQILHDIPESTLTTDSFSVLPEPQLKRENEISGFESLGVMAAEAPYRLPARLDLHYVESLLSARAFAAEDHLWALREDPDYFSRTLLEAKDHRQEILKDIYGNEHPVFSRGREEILWGRIIGSVVSEAYLELEVFSELNSQAKKLVTLQQKYADDISPSEDLPEEYLEALLRFHHHVNQAAKGPLATLKTAAVASPPLRRLFARHPPSSTDSTKISTVLKPGIQMDKVENHLIWLLRTLWEDGMDLFLIRMPVIVDELERLLQSETRAGELLSSYITTVVGDLSIIAQCLNQLNLYQPWARSWESEFAERDDDLKQEFAKRAEPWARIIAVLSDKSTLNKVASLGEPSGGKFSYPVAKRRTKENVEALRKAEGHLDAFWAGIDQVMFAKAGDLPGTAIRNFLSQPRILQRTLEWVEPEKATPLVPAQDKAGEVDLYASYQPISQVYSGISARTLDVAQPKTKAKTRGTARPEPVTEAEMVLQPNPADRQRIFPVDARALKVFRVIFFNPAVTSSPGEVPWNDFLHAMTSVGFTAMKLYGSVWQFQPSRMDIERNIQFHEPHPRGKLPFTTARRYGRRLNRAYGWIGGMFVLGDK</sequence>
<dbReference type="KEGG" id="trg:TRUGW13939_05843"/>
<dbReference type="PANTHER" id="PTHR40788">
    <property type="entry name" value="CLR5 DOMAIN-CONTAINING PROTEIN-RELATED"/>
    <property type="match status" value="1"/>
</dbReference>
<dbReference type="AlphaFoldDB" id="A0A7H8QY58"/>
<dbReference type="EMBL" id="CP055900">
    <property type="protein sequence ID" value="QKX58716.1"/>
    <property type="molecule type" value="Genomic_DNA"/>
</dbReference>
<protein>
    <submittedName>
        <fullName evidence="1">Uncharacterized protein</fullName>
    </submittedName>
</protein>
<organism evidence="1 2">
    <name type="scientific">Talaromyces rugulosus</name>
    <name type="common">Penicillium rugulosum</name>
    <dbReference type="NCBI Taxonomy" id="121627"/>
    <lineage>
        <taxon>Eukaryota</taxon>
        <taxon>Fungi</taxon>
        <taxon>Dikarya</taxon>
        <taxon>Ascomycota</taxon>
        <taxon>Pezizomycotina</taxon>
        <taxon>Eurotiomycetes</taxon>
        <taxon>Eurotiomycetidae</taxon>
        <taxon>Eurotiales</taxon>
        <taxon>Trichocomaceae</taxon>
        <taxon>Talaromyces</taxon>
        <taxon>Talaromyces sect. Islandici</taxon>
    </lineage>
</organism>
<name>A0A7H8QY58_TALRU</name>
<reference evidence="2" key="1">
    <citation type="submission" date="2020-06" db="EMBL/GenBank/DDBJ databases">
        <title>A chromosome-scale genome assembly of Talaromyces rugulosus W13939.</title>
        <authorList>
            <person name="Wang B."/>
            <person name="Guo L."/>
            <person name="Ye K."/>
            <person name="Wang L."/>
        </authorList>
    </citation>
    <scope>NUCLEOTIDE SEQUENCE [LARGE SCALE GENOMIC DNA]</scope>
    <source>
        <strain evidence="2">W13939</strain>
    </source>
</reference>